<keyword evidence="2" id="KW-1185">Reference proteome</keyword>
<dbReference type="EMBL" id="CP131059">
    <property type="protein sequence ID" value="WNY23042.1"/>
    <property type="molecule type" value="Genomic_DNA"/>
</dbReference>
<dbReference type="RefSeq" id="WP_316558031.1">
    <property type="nucleotide sequence ID" value="NZ_CP131059.1"/>
</dbReference>
<dbReference type="KEGG" id="mehf:MmiHf6_03380"/>
<dbReference type="GeneID" id="85194802"/>
<organism evidence="1 2">
    <name type="scientific">Methanimicrococcus hongohii</name>
    <dbReference type="NCBI Taxonomy" id="3028295"/>
    <lineage>
        <taxon>Archaea</taxon>
        <taxon>Methanobacteriati</taxon>
        <taxon>Methanobacteriota</taxon>
        <taxon>Stenosarchaea group</taxon>
        <taxon>Methanomicrobia</taxon>
        <taxon>Methanosarcinales</taxon>
        <taxon>Methanosarcinaceae</taxon>
        <taxon>Methanimicrococcus</taxon>
    </lineage>
</organism>
<sequence>MKNKMKNKKTIKKVRKYFKKLNKTLRQKRTKTEIAADTTPFYSVFASVQIRKEQNAAFLMMGNDVSNKKLPDELKKKADDLVVDTNVVVKIKK</sequence>
<reference evidence="1 2" key="1">
    <citation type="submission" date="2023-07" db="EMBL/GenBank/DDBJ databases">
        <title>Closed genoem sequence of Methanomicrococcus sp. Hf6.</title>
        <authorList>
            <person name="Poehlein A."/>
            <person name="Protasov E."/>
            <person name="Platt K."/>
            <person name="Reeh H."/>
            <person name="Daniel R."/>
            <person name="Brune A."/>
        </authorList>
    </citation>
    <scope>NUCLEOTIDE SEQUENCE [LARGE SCALE GENOMIC DNA]</scope>
    <source>
        <strain evidence="1 2">Hf6</strain>
    </source>
</reference>
<proteinExistence type="predicted"/>
<evidence type="ECO:0000313" key="2">
    <source>
        <dbReference type="Proteomes" id="UP001302978"/>
    </source>
</evidence>
<gene>
    <name evidence="1" type="ORF">MmiHf6_03380</name>
</gene>
<evidence type="ECO:0000313" key="1">
    <source>
        <dbReference type="EMBL" id="WNY23042.1"/>
    </source>
</evidence>
<protein>
    <submittedName>
        <fullName evidence="1">Uncharacterized protein</fullName>
    </submittedName>
</protein>
<dbReference type="Proteomes" id="UP001302978">
    <property type="component" value="Chromosome"/>
</dbReference>
<dbReference type="AlphaFoldDB" id="A0AA96V9P0"/>
<name>A0AA96V9P0_9EURY</name>
<accession>A0AA96V9P0</accession>